<gene>
    <name evidence="2" type="ORF">SAMN05444277_107140</name>
</gene>
<evidence type="ECO:0000313" key="3">
    <source>
        <dbReference type="Proteomes" id="UP000199031"/>
    </source>
</evidence>
<feature type="transmembrane region" description="Helical" evidence="1">
    <location>
        <begin position="47"/>
        <end position="68"/>
    </location>
</feature>
<evidence type="ECO:0000313" key="2">
    <source>
        <dbReference type="EMBL" id="SFQ25777.1"/>
    </source>
</evidence>
<keyword evidence="1" id="KW-0472">Membrane</keyword>
<dbReference type="RefSeq" id="WP_090659088.1">
    <property type="nucleotide sequence ID" value="NZ_FOXQ01000007.1"/>
</dbReference>
<organism evidence="2 3">
    <name type="scientific">Parafilimonas terrae</name>
    <dbReference type="NCBI Taxonomy" id="1465490"/>
    <lineage>
        <taxon>Bacteria</taxon>
        <taxon>Pseudomonadati</taxon>
        <taxon>Bacteroidota</taxon>
        <taxon>Chitinophagia</taxon>
        <taxon>Chitinophagales</taxon>
        <taxon>Chitinophagaceae</taxon>
        <taxon>Parafilimonas</taxon>
    </lineage>
</organism>
<dbReference type="AlphaFoldDB" id="A0A1I5X250"/>
<dbReference type="EMBL" id="FOXQ01000007">
    <property type="protein sequence ID" value="SFQ25777.1"/>
    <property type="molecule type" value="Genomic_DNA"/>
</dbReference>
<keyword evidence="1" id="KW-1133">Transmembrane helix</keyword>
<evidence type="ECO:0000256" key="1">
    <source>
        <dbReference type="SAM" id="Phobius"/>
    </source>
</evidence>
<keyword evidence="1" id="KW-0812">Transmembrane</keyword>
<accession>A0A1I5X250</accession>
<reference evidence="2 3" key="1">
    <citation type="submission" date="2016-10" db="EMBL/GenBank/DDBJ databases">
        <authorList>
            <person name="de Groot N.N."/>
        </authorList>
    </citation>
    <scope>NUCLEOTIDE SEQUENCE [LARGE SCALE GENOMIC DNA]</scope>
    <source>
        <strain evidence="2 3">DSM 28286</strain>
    </source>
</reference>
<keyword evidence="3" id="KW-1185">Reference proteome</keyword>
<feature type="transmembrane region" description="Helical" evidence="1">
    <location>
        <begin position="14"/>
        <end position="35"/>
    </location>
</feature>
<name>A0A1I5X250_9BACT</name>
<feature type="transmembrane region" description="Helical" evidence="1">
    <location>
        <begin position="80"/>
        <end position="99"/>
    </location>
</feature>
<feature type="transmembrane region" description="Helical" evidence="1">
    <location>
        <begin position="111"/>
        <end position="134"/>
    </location>
</feature>
<proteinExistence type="predicted"/>
<protein>
    <submittedName>
        <fullName evidence="2">Uncharacterized protein</fullName>
    </submittedName>
</protein>
<sequence length="141" mass="15766">MNYEYSQTDFSRGILSGLFAGLTACVANTLFVLAYRSITQFYEFNGLDVTVIVFGSICQLIACGWMFYLFVHNLKKGIAFYRMVVVLVTVIIFFLGIMARQSIMGSAPGDFKFMVVGTQVIIGCLAAFFIPYLFSHDKLIS</sequence>
<dbReference type="Proteomes" id="UP000199031">
    <property type="component" value="Unassembled WGS sequence"/>
</dbReference>
<dbReference type="OrthoDB" id="665804at2"/>